<feature type="transmembrane region" description="Helical" evidence="1">
    <location>
        <begin position="168"/>
        <end position="193"/>
    </location>
</feature>
<name>A0AA46KAF3_SERMA</name>
<feature type="transmembrane region" description="Helical" evidence="1">
    <location>
        <begin position="83"/>
        <end position="103"/>
    </location>
</feature>
<keyword evidence="1" id="KW-1133">Transmembrane helix</keyword>
<feature type="transmembrane region" description="Helical" evidence="1">
    <location>
        <begin position="6"/>
        <end position="25"/>
    </location>
</feature>
<evidence type="ECO:0000256" key="1">
    <source>
        <dbReference type="SAM" id="Phobius"/>
    </source>
</evidence>
<feature type="transmembrane region" description="Helical" evidence="1">
    <location>
        <begin position="115"/>
        <end position="138"/>
    </location>
</feature>
<dbReference type="RefSeq" id="WP_141972484.1">
    <property type="nucleotide sequence ID" value="NZ_CP041132.1"/>
</dbReference>
<keyword evidence="1" id="KW-0472">Membrane</keyword>
<feature type="transmembrane region" description="Helical" evidence="1">
    <location>
        <begin position="60"/>
        <end position="77"/>
    </location>
</feature>
<dbReference type="AlphaFoldDB" id="A0AA46KAF3"/>
<gene>
    <name evidence="2" type="ORF">FHU12_5133</name>
</gene>
<organism evidence="2 3">
    <name type="scientific">Serratia marcescens</name>
    <dbReference type="NCBI Taxonomy" id="615"/>
    <lineage>
        <taxon>Bacteria</taxon>
        <taxon>Pseudomonadati</taxon>
        <taxon>Pseudomonadota</taxon>
        <taxon>Gammaproteobacteria</taxon>
        <taxon>Enterobacterales</taxon>
        <taxon>Yersiniaceae</taxon>
        <taxon>Serratia</taxon>
    </lineage>
</organism>
<reference evidence="2 3" key="1">
    <citation type="submission" date="2019-06" db="EMBL/GenBank/DDBJ databases">
        <authorList>
            <person name="Deangelis K."/>
            <person name="Huntemann M."/>
            <person name="Clum A."/>
            <person name="Pillay M."/>
            <person name="Palaniappan K."/>
            <person name="Varghese N."/>
            <person name="Mikhailova N."/>
            <person name="Stamatis D."/>
            <person name="Reddy T."/>
            <person name="Daum C."/>
            <person name="Shapiro N."/>
            <person name="Ivanova N."/>
            <person name="Kyrpides N."/>
            <person name="Woyke T."/>
        </authorList>
    </citation>
    <scope>NUCLEOTIDE SEQUENCE [LARGE SCALE GENOMIC DNA]</scope>
    <source>
        <strain evidence="2 3">106R</strain>
    </source>
</reference>
<sequence length="249" mass="28547">MLENIFNFESIVSIALGSLVSFKALKVKSVINNQSPTINGDGNSVTYNNYMEKTQKNFKYFWNVLFVIVFLLLPVFGSRFGVALYSFSFLSVVFCLVGVVMTIRNYGGERALDLLYIVLTLLISVLAYCTVVNMASFWDYYQGYYGRLFSAIASFRPSLSYIEYVTGLLYMFIITFGFVMVFVSLIYSTFAYIKERDFDEVIKFSCYHFGVAFIGYVLASNTLWALKNNDLQYVLYVLHAPVSFFTSFF</sequence>
<comment type="caution">
    <text evidence="2">The sequence shown here is derived from an EMBL/GenBank/DDBJ whole genome shotgun (WGS) entry which is preliminary data.</text>
</comment>
<dbReference type="EMBL" id="VFMJ01000001">
    <property type="protein sequence ID" value="TQI87439.1"/>
    <property type="molecule type" value="Genomic_DNA"/>
</dbReference>
<accession>A0AA46KAF3</accession>
<reference evidence="2 3" key="2">
    <citation type="submission" date="2019-07" db="EMBL/GenBank/DDBJ databases">
        <title>Investigation of anaerobic lignin degradation for improved lignocellulosic biofuels.</title>
        <authorList>
            <person name="Deangelis K.PhD."/>
        </authorList>
    </citation>
    <scope>NUCLEOTIDE SEQUENCE [LARGE SCALE GENOMIC DNA]</scope>
    <source>
        <strain evidence="2 3">106R</strain>
    </source>
</reference>
<evidence type="ECO:0000313" key="2">
    <source>
        <dbReference type="EMBL" id="TQI87439.1"/>
    </source>
</evidence>
<protein>
    <submittedName>
        <fullName evidence="2">Uncharacterized protein</fullName>
    </submittedName>
</protein>
<dbReference type="Proteomes" id="UP000320710">
    <property type="component" value="Unassembled WGS sequence"/>
</dbReference>
<evidence type="ECO:0000313" key="3">
    <source>
        <dbReference type="Proteomes" id="UP000320710"/>
    </source>
</evidence>
<keyword evidence="1" id="KW-0812">Transmembrane</keyword>
<feature type="transmembrane region" description="Helical" evidence="1">
    <location>
        <begin position="205"/>
        <end position="225"/>
    </location>
</feature>
<proteinExistence type="predicted"/>